<dbReference type="InterPro" id="IPR036047">
    <property type="entry name" value="F-box-like_dom_sf"/>
</dbReference>
<dbReference type="SUPFAM" id="SSF81383">
    <property type="entry name" value="F-box domain"/>
    <property type="match status" value="1"/>
</dbReference>
<comment type="caution">
    <text evidence="2">The sequence shown here is derived from an EMBL/GenBank/DDBJ whole genome shotgun (WGS) entry which is preliminary data.</text>
</comment>
<evidence type="ECO:0000259" key="1">
    <source>
        <dbReference type="Pfam" id="PF23622"/>
    </source>
</evidence>
<proteinExistence type="predicted"/>
<name>A0AAD4IU40_PERFH</name>
<dbReference type="Proteomes" id="UP001190926">
    <property type="component" value="Unassembled WGS sequence"/>
</dbReference>
<dbReference type="AlphaFoldDB" id="A0AAD4IU40"/>
<dbReference type="InterPro" id="IPR053772">
    <property type="entry name" value="At1g61320/At1g61330-like"/>
</dbReference>
<evidence type="ECO:0000313" key="3">
    <source>
        <dbReference type="Proteomes" id="UP001190926"/>
    </source>
</evidence>
<evidence type="ECO:0000313" key="2">
    <source>
        <dbReference type="EMBL" id="KAH6821356.1"/>
    </source>
</evidence>
<reference evidence="2 3" key="1">
    <citation type="journal article" date="2021" name="Nat. Commun.">
        <title>Incipient diploidization of the medicinal plant Perilla within 10,000 years.</title>
        <authorList>
            <person name="Zhang Y."/>
            <person name="Shen Q."/>
            <person name="Leng L."/>
            <person name="Zhang D."/>
            <person name="Chen S."/>
            <person name="Shi Y."/>
            <person name="Ning Z."/>
            <person name="Chen S."/>
        </authorList>
    </citation>
    <scope>NUCLEOTIDE SEQUENCE [LARGE SCALE GENOMIC DNA]</scope>
    <source>
        <strain evidence="3">cv. PC099</strain>
    </source>
</reference>
<dbReference type="Pfam" id="PF23622">
    <property type="entry name" value="LRR_At1g61320_AtMIF1"/>
    <property type="match status" value="1"/>
</dbReference>
<accession>A0AAD4IU40</accession>
<dbReference type="InterPro" id="IPR032675">
    <property type="entry name" value="LRR_dom_sf"/>
</dbReference>
<dbReference type="InterPro" id="IPR055357">
    <property type="entry name" value="LRR_At1g61320_AtMIF1"/>
</dbReference>
<sequence length="443" mass="51061">MKKSSHNLHENDEDRIGQLSDDILISVISRLTIREATATSILSTRWRYLHTYVTYLDFPPPSNFSGETSFQNYVNTVVDRVLDSHKGARVKALKVDTNNASFDKCLEFALTKEAETIDIRNRGTSHDCFLRLASNLNIIRLLPAGLKCLEQLSLSNVIVNDQDFELLLSNSLALESLSIKCSYDKCTYNKYLKNVKIIGHPKLKHLDISCAWKLESIEIRDVINLVSLKLYEVRIGCALQLSNIPNFIKLGYIEYYDDLANKLFARMPSCIRDQLQLLNLSTTLFPVMDYEMFEFPNVKQLELTLIMSKEPNCVYLVHPLIESCRSLEKLKIEFTWRESVDKMSGLEKGEASKIYHELASNTYGFKHKKLSPKLKEVEIIGYLGSRSELELASYIIKNAASLQELIVVTAFNLRRENDRIEFDFARRDFHRIITLPEINFFLF</sequence>
<dbReference type="SUPFAM" id="SSF52058">
    <property type="entry name" value="L domain-like"/>
    <property type="match status" value="1"/>
</dbReference>
<gene>
    <name evidence="2" type="ORF">C2S53_006187</name>
</gene>
<organism evidence="2 3">
    <name type="scientific">Perilla frutescens var. hirtella</name>
    <name type="common">Perilla citriodora</name>
    <name type="synonym">Perilla setoyensis</name>
    <dbReference type="NCBI Taxonomy" id="608512"/>
    <lineage>
        <taxon>Eukaryota</taxon>
        <taxon>Viridiplantae</taxon>
        <taxon>Streptophyta</taxon>
        <taxon>Embryophyta</taxon>
        <taxon>Tracheophyta</taxon>
        <taxon>Spermatophyta</taxon>
        <taxon>Magnoliopsida</taxon>
        <taxon>eudicotyledons</taxon>
        <taxon>Gunneridae</taxon>
        <taxon>Pentapetalae</taxon>
        <taxon>asterids</taxon>
        <taxon>lamiids</taxon>
        <taxon>Lamiales</taxon>
        <taxon>Lamiaceae</taxon>
        <taxon>Nepetoideae</taxon>
        <taxon>Elsholtzieae</taxon>
        <taxon>Perilla</taxon>
    </lineage>
</organism>
<keyword evidence="3" id="KW-1185">Reference proteome</keyword>
<protein>
    <recommendedName>
        <fullName evidence="1">At1g61320/AtMIF1 LRR domain-containing protein</fullName>
    </recommendedName>
</protein>
<dbReference type="Gene3D" id="3.80.10.10">
    <property type="entry name" value="Ribonuclease Inhibitor"/>
    <property type="match status" value="1"/>
</dbReference>
<dbReference type="PANTHER" id="PTHR34145:SF68">
    <property type="entry name" value="FBD DOMAIN-CONTAINING PROTEIN"/>
    <property type="match status" value="1"/>
</dbReference>
<dbReference type="EMBL" id="SDAM02002107">
    <property type="protein sequence ID" value="KAH6821356.1"/>
    <property type="molecule type" value="Genomic_DNA"/>
</dbReference>
<feature type="domain" description="At1g61320/AtMIF1 LRR" evidence="1">
    <location>
        <begin position="145"/>
        <end position="416"/>
    </location>
</feature>
<dbReference type="PANTHER" id="PTHR34145">
    <property type="entry name" value="OS02G0105600 PROTEIN"/>
    <property type="match status" value="1"/>
</dbReference>